<dbReference type="OrthoDB" id="5576791at2759"/>
<sequence>MVLHAISLQVMLGNKLWHLLVLVDLPDLGGLQLPLPLTNPVNDGAEDAPADDAANQTAVYQLPKAVRTLSFYHRMIPDKYSLRVVTYLTATLLFSTLARLPVIYVLSTPATLPWSDDGTLSTSLNMGATIAAVRFLPLAAMVITRIIVESTTKPLFNMHLEGILNSYAVDMIDSVAMYENFQYGPSFASVHPTEPIIRSSVLLYTVMAVAVAQLALALFHLGHAVTLRHGKMVFRDMISQHMTGSYLRGRMGRPVLIFLNAVILTLRLLLWTQFQVVATALAMKNVLVIGQTLISLRRVQELRDAYAKGSRQERRICAMAEDQLDLLRHRLPVAPIDWKRPYECDWVGMYRPPPECPLEDHRIYFRVHFPPKYPNQRPQLFLLTKLPIPMDGIDPHGQMLFRARKSHPSRSLSSLASRLRMHRTDSASALNFGAAVTGDSTPKLRVEVMERKSIPGIPRVQVAKARRVGPRRGMRSRSATPVPDVAPAQLDPTSAEASLMSSQSESSSSSSSSSSSEEYSDSDHEAIPEYQWSGDEVVDDPADLDPQVALARDVAFDTWLAAVPMSAHRRRSLAAVAKRAHSNRPRSVLALYSALEWRIDAHLQLWAAARRAGVHLPGAASGDTPVDGMSVPPSRSGPSSVSPSISGIRRVAATGPRVISQLTADLAQSVDDVAAPALPLLGRSPLSALRRGLRYKNVPQITPPFAVGRFYPWVAAIREEYLRECAEFETEWDLYLQRRDAYRAAKAAAKARREQSRLARVIEQARRAHERAQANAGVGVNAGGGDPEAGRW</sequence>
<feature type="transmembrane region" description="Helical" evidence="3">
    <location>
        <begin position="126"/>
        <end position="148"/>
    </location>
</feature>
<evidence type="ECO:0000256" key="3">
    <source>
        <dbReference type="SAM" id="Phobius"/>
    </source>
</evidence>
<dbReference type="AlphaFoldDB" id="A0A0L0STC8"/>
<keyword evidence="3" id="KW-0472">Membrane</keyword>
<feature type="compositionally biased region" description="Basic residues" evidence="2">
    <location>
        <begin position="464"/>
        <end position="475"/>
    </location>
</feature>
<name>A0A0L0STC8_ALLM3</name>
<keyword evidence="5" id="KW-1185">Reference proteome</keyword>
<feature type="compositionally biased region" description="Low complexity" evidence="2">
    <location>
        <begin position="494"/>
        <end position="517"/>
    </location>
</feature>
<reference evidence="5" key="2">
    <citation type="submission" date="2009-11" db="EMBL/GenBank/DDBJ databases">
        <title>The Genome Sequence of Allomyces macrogynus strain ATCC 38327.</title>
        <authorList>
            <consortium name="The Broad Institute Genome Sequencing Platform"/>
            <person name="Russ C."/>
            <person name="Cuomo C."/>
            <person name="Shea T."/>
            <person name="Young S.K."/>
            <person name="Zeng Q."/>
            <person name="Koehrsen M."/>
            <person name="Haas B."/>
            <person name="Borodovsky M."/>
            <person name="Guigo R."/>
            <person name="Alvarado L."/>
            <person name="Berlin A."/>
            <person name="Borenstein D."/>
            <person name="Chen Z."/>
            <person name="Engels R."/>
            <person name="Freedman E."/>
            <person name="Gellesch M."/>
            <person name="Goldberg J."/>
            <person name="Griggs A."/>
            <person name="Gujja S."/>
            <person name="Heiman D."/>
            <person name="Hepburn T."/>
            <person name="Howarth C."/>
            <person name="Jen D."/>
            <person name="Larson L."/>
            <person name="Lewis B."/>
            <person name="Mehta T."/>
            <person name="Park D."/>
            <person name="Pearson M."/>
            <person name="Roberts A."/>
            <person name="Saif S."/>
            <person name="Shenoy N."/>
            <person name="Sisk P."/>
            <person name="Stolte C."/>
            <person name="Sykes S."/>
            <person name="Walk T."/>
            <person name="White J."/>
            <person name="Yandava C."/>
            <person name="Burger G."/>
            <person name="Gray M.W."/>
            <person name="Holland P.W.H."/>
            <person name="King N."/>
            <person name="Lang F.B.F."/>
            <person name="Roger A.J."/>
            <person name="Ruiz-Trillo I."/>
            <person name="Lander E."/>
            <person name="Nusbaum C."/>
        </authorList>
    </citation>
    <scope>NUCLEOTIDE SEQUENCE [LARGE SCALE GENOMIC DNA]</scope>
    <source>
        <strain evidence="5">ATCC 38327</strain>
    </source>
</reference>
<feature type="coiled-coil region" evidence="1">
    <location>
        <begin position="748"/>
        <end position="775"/>
    </location>
</feature>
<evidence type="ECO:0000313" key="4">
    <source>
        <dbReference type="EMBL" id="KNE65788.1"/>
    </source>
</evidence>
<keyword evidence="3" id="KW-1133">Transmembrane helix</keyword>
<feature type="transmembrane region" description="Helical" evidence="3">
    <location>
        <begin position="160"/>
        <end position="181"/>
    </location>
</feature>
<reference evidence="4 5" key="1">
    <citation type="submission" date="2009-11" db="EMBL/GenBank/DDBJ databases">
        <title>Annotation of Allomyces macrogynus ATCC 38327.</title>
        <authorList>
            <consortium name="The Broad Institute Genome Sequencing Platform"/>
            <person name="Russ C."/>
            <person name="Cuomo C."/>
            <person name="Burger G."/>
            <person name="Gray M.W."/>
            <person name="Holland P.W.H."/>
            <person name="King N."/>
            <person name="Lang F.B.F."/>
            <person name="Roger A.J."/>
            <person name="Ruiz-Trillo I."/>
            <person name="Young S.K."/>
            <person name="Zeng Q."/>
            <person name="Gargeya S."/>
            <person name="Fitzgerald M."/>
            <person name="Haas B."/>
            <person name="Abouelleil A."/>
            <person name="Alvarado L."/>
            <person name="Arachchi H.M."/>
            <person name="Berlin A."/>
            <person name="Chapman S.B."/>
            <person name="Gearin G."/>
            <person name="Goldberg J."/>
            <person name="Griggs A."/>
            <person name="Gujja S."/>
            <person name="Hansen M."/>
            <person name="Heiman D."/>
            <person name="Howarth C."/>
            <person name="Larimer J."/>
            <person name="Lui A."/>
            <person name="MacDonald P.J.P."/>
            <person name="McCowen C."/>
            <person name="Montmayeur A."/>
            <person name="Murphy C."/>
            <person name="Neiman D."/>
            <person name="Pearson M."/>
            <person name="Priest M."/>
            <person name="Roberts A."/>
            <person name="Saif S."/>
            <person name="Shea T."/>
            <person name="Sisk P."/>
            <person name="Stolte C."/>
            <person name="Sykes S."/>
            <person name="Wortman J."/>
            <person name="Nusbaum C."/>
            <person name="Birren B."/>
        </authorList>
    </citation>
    <scope>NUCLEOTIDE SEQUENCE [LARGE SCALE GENOMIC DNA]</scope>
    <source>
        <strain evidence="4 5">ATCC 38327</strain>
    </source>
</reference>
<dbReference type="InterPro" id="IPR016135">
    <property type="entry name" value="UBQ-conjugating_enzyme/RWD"/>
</dbReference>
<protein>
    <submittedName>
        <fullName evidence="4">Uncharacterized protein</fullName>
    </submittedName>
</protein>
<dbReference type="EMBL" id="GG745348">
    <property type="protein sequence ID" value="KNE65788.1"/>
    <property type="molecule type" value="Genomic_DNA"/>
</dbReference>
<feature type="compositionally biased region" description="Low complexity" evidence="2">
    <location>
        <begin position="630"/>
        <end position="645"/>
    </location>
</feature>
<feature type="region of interest" description="Disordered" evidence="2">
    <location>
        <begin position="618"/>
        <end position="645"/>
    </location>
</feature>
<dbReference type="Gene3D" id="3.10.110.10">
    <property type="entry name" value="Ubiquitin Conjugating Enzyme"/>
    <property type="match status" value="1"/>
</dbReference>
<dbReference type="Proteomes" id="UP000054350">
    <property type="component" value="Unassembled WGS sequence"/>
</dbReference>
<dbReference type="VEuPathDB" id="FungiDB:AMAG_19212"/>
<proteinExistence type="predicted"/>
<organism evidence="4 5">
    <name type="scientific">Allomyces macrogynus (strain ATCC 38327)</name>
    <name type="common">Allomyces javanicus var. macrogynus</name>
    <dbReference type="NCBI Taxonomy" id="578462"/>
    <lineage>
        <taxon>Eukaryota</taxon>
        <taxon>Fungi</taxon>
        <taxon>Fungi incertae sedis</taxon>
        <taxon>Blastocladiomycota</taxon>
        <taxon>Blastocladiomycetes</taxon>
        <taxon>Blastocladiales</taxon>
        <taxon>Blastocladiaceae</taxon>
        <taxon>Allomyces</taxon>
    </lineage>
</organism>
<evidence type="ECO:0000313" key="5">
    <source>
        <dbReference type="Proteomes" id="UP000054350"/>
    </source>
</evidence>
<dbReference type="CDD" id="cd00195">
    <property type="entry name" value="UBCc_UEV"/>
    <property type="match status" value="1"/>
</dbReference>
<keyword evidence="3" id="KW-0812">Transmembrane</keyword>
<feature type="transmembrane region" description="Helical" evidence="3">
    <location>
        <begin position="255"/>
        <end position="274"/>
    </location>
</feature>
<gene>
    <name evidence="4" type="ORF">AMAG_19212</name>
</gene>
<dbReference type="SUPFAM" id="SSF54495">
    <property type="entry name" value="UBC-like"/>
    <property type="match status" value="1"/>
</dbReference>
<evidence type="ECO:0000256" key="2">
    <source>
        <dbReference type="SAM" id="MobiDB-lite"/>
    </source>
</evidence>
<feature type="transmembrane region" description="Helical" evidence="3">
    <location>
        <begin position="84"/>
        <end position="106"/>
    </location>
</feature>
<accession>A0A0L0STC8</accession>
<evidence type="ECO:0000256" key="1">
    <source>
        <dbReference type="SAM" id="Coils"/>
    </source>
</evidence>
<keyword evidence="1" id="KW-0175">Coiled coil</keyword>
<feature type="transmembrane region" description="Helical" evidence="3">
    <location>
        <begin position="201"/>
        <end position="222"/>
    </location>
</feature>
<feature type="region of interest" description="Disordered" evidence="2">
    <location>
        <begin position="457"/>
        <end position="525"/>
    </location>
</feature>